<dbReference type="PANTHER" id="PTHR30485:SF2">
    <property type="entry name" value="BLL0597 PROTEIN"/>
    <property type="match status" value="1"/>
</dbReference>
<comment type="subcellular location">
    <subcellularLocation>
        <location evidence="1">Cell membrane</location>
        <topology evidence="1">Multi-pass membrane protein</topology>
    </subcellularLocation>
</comment>
<dbReference type="Pfam" id="PF01292">
    <property type="entry name" value="Ni_hydr_CYTB"/>
    <property type="match status" value="1"/>
</dbReference>
<keyword evidence="2" id="KW-1003">Cell membrane</keyword>
<evidence type="ECO:0000256" key="4">
    <source>
        <dbReference type="ARBA" id="ARBA00022989"/>
    </source>
</evidence>
<evidence type="ECO:0000256" key="5">
    <source>
        <dbReference type="ARBA" id="ARBA00023136"/>
    </source>
</evidence>
<dbReference type="GO" id="GO:0009055">
    <property type="term" value="F:electron transfer activity"/>
    <property type="evidence" value="ECO:0007669"/>
    <property type="project" value="InterPro"/>
</dbReference>
<feature type="domain" description="Cytochrome b561 bacterial/Ni-hydrogenase" evidence="7">
    <location>
        <begin position="20"/>
        <end position="193"/>
    </location>
</feature>
<evidence type="ECO:0000256" key="6">
    <source>
        <dbReference type="SAM" id="Phobius"/>
    </source>
</evidence>
<keyword evidence="5 6" id="KW-0472">Membrane</keyword>
<dbReference type="GO" id="GO:0022904">
    <property type="term" value="P:respiratory electron transport chain"/>
    <property type="evidence" value="ECO:0007669"/>
    <property type="project" value="InterPro"/>
</dbReference>
<dbReference type="EMBL" id="DTQM01000097">
    <property type="protein sequence ID" value="HGC42590.1"/>
    <property type="molecule type" value="Genomic_DNA"/>
</dbReference>
<comment type="caution">
    <text evidence="8">The sequence shown here is derived from an EMBL/GenBank/DDBJ whole genome shotgun (WGS) entry which is preliminary data.</text>
</comment>
<gene>
    <name evidence="8" type="ORF">ENY07_05110</name>
</gene>
<evidence type="ECO:0000256" key="2">
    <source>
        <dbReference type="ARBA" id="ARBA00022475"/>
    </source>
</evidence>
<name>A0A8J4H961_9PROT</name>
<dbReference type="InterPro" id="IPR011577">
    <property type="entry name" value="Cyt_b561_bac/Ni-Hgenase"/>
</dbReference>
<protein>
    <submittedName>
        <fullName evidence="8">Hydrogenase</fullName>
    </submittedName>
</protein>
<feature type="transmembrane region" description="Helical" evidence="6">
    <location>
        <begin position="159"/>
        <end position="181"/>
    </location>
</feature>
<dbReference type="PANTHER" id="PTHR30485">
    <property type="entry name" value="NI/FE-HYDROGENASE 1 B-TYPE CYTOCHROME SUBUNIT"/>
    <property type="match status" value="1"/>
</dbReference>
<proteinExistence type="predicted"/>
<dbReference type="Gene3D" id="1.20.950.20">
    <property type="entry name" value="Transmembrane di-heme cytochromes, Chain C"/>
    <property type="match status" value="1"/>
</dbReference>
<evidence type="ECO:0000256" key="1">
    <source>
        <dbReference type="ARBA" id="ARBA00004651"/>
    </source>
</evidence>
<dbReference type="SUPFAM" id="SSF81342">
    <property type="entry name" value="Transmembrane di-heme cytochromes"/>
    <property type="match status" value="1"/>
</dbReference>
<organism evidence="8">
    <name type="scientific">Acidicaldus sp</name>
    <dbReference type="NCBI Taxonomy" id="1872105"/>
    <lineage>
        <taxon>Bacteria</taxon>
        <taxon>Pseudomonadati</taxon>
        <taxon>Pseudomonadota</taxon>
        <taxon>Alphaproteobacteria</taxon>
        <taxon>Acetobacterales</taxon>
        <taxon>Acetobacteraceae</taxon>
        <taxon>Acidicaldus</taxon>
    </lineage>
</organism>
<keyword evidence="4 6" id="KW-1133">Transmembrane helix</keyword>
<reference evidence="8" key="1">
    <citation type="journal article" date="2020" name="mSystems">
        <title>Genome- and Community-Level Interaction Insights into Carbon Utilization and Element Cycling Functions of Hydrothermarchaeota in Hydrothermal Sediment.</title>
        <authorList>
            <person name="Zhou Z."/>
            <person name="Liu Y."/>
            <person name="Xu W."/>
            <person name="Pan J."/>
            <person name="Luo Z.H."/>
            <person name="Li M."/>
        </authorList>
    </citation>
    <scope>NUCLEOTIDE SEQUENCE</scope>
    <source>
        <strain evidence="8">SpSt-997</strain>
    </source>
</reference>
<keyword evidence="3 6" id="KW-0812">Transmembrane</keyword>
<dbReference type="InterPro" id="IPR051542">
    <property type="entry name" value="Hydrogenase_cytochrome"/>
</dbReference>
<evidence type="ECO:0000256" key="3">
    <source>
        <dbReference type="ARBA" id="ARBA00022692"/>
    </source>
</evidence>
<feature type="transmembrane region" description="Helical" evidence="6">
    <location>
        <begin position="49"/>
        <end position="71"/>
    </location>
</feature>
<dbReference type="InterPro" id="IPR016174">
    <property type="entry name" value="Di-haem_cyt_TM"/>
</dbReference>
<feature type="transmembrane region" description="Helical" evidence="6">
    <location>
        <begin position="112"/>
        <end position="131"/>
    </location>
</feature>
<evidence type="ECO:0000313" key="8">
    <source>
        <dbReference type="EMBL" id="HGC42590.1"/>
    </source>
</evidence>
<dbReference type="AlphaFoldDB" id="A0A8J4H961"/>
<evidence type="ECO:0000259" key="7">
    <source>
        <dbReference type="Pfam" id="PF01292"/>
    </source>
</evidence>
<accession>A0A8J4H961</accession>
<feature type="transmembrane region" description="Helical" evidence="6">
    <location>
        <begin position="212"/>
        <end position="229"/>
    </location>
</feature>
<sequence>MQKEHSRREKAPPAQRLVKVWDLPTRLFHWLSAALVAAAYGSWRLNWMLWHVRIGLALLALVIFRLLWGVWGSESARFSRFLTRPSAALRHLARLFERAPDRETSHNPAGGWMVVILLGLLLGETLSGVYVNNDIANESALTEIVPPIIANAITDLHTILWWALVAAIALHLAAILVYAAAKGQNLTRPMLTGAKTLPPEIAPPRFVPLGRALALLAASIATALALGAAL</sequence>
<dbReference type="GO" id="GO:0005886">
    <property type="term" value="C:plasma membrane"/>
    <property type="evidence" value="ECO:0007669"/>
    <property type="project" value="UniProtKB-SubCell"/>
</dbReference>
<dbReference type="GO" id="GO:0020037">
    <property type="term" value="F:heme binding"/>
    <property type="evidence" value="ECO:0007669"/>
    <property type="project" value="TreeGrafter"/>
</dbReference>